<keyword evidence="8" id="KW-1185">Reference proteome</keyword>
<dbReference type="InterPro" id="IPR009057">
    <property type="entry name" value="Homeodomain-like_sf"/>
</dbReference>
<dbReference type="InterPro" id="IPR012337">
    <property type="entry name" value="RNaseH-like_sf"/>
</dbReference>
<dbReference type="InterPro" id="IPR001584">
    <property type="entry name" value="Integrase_cat-core"/>
</dbReference>
<feature type="domain" description="HTH IS21-type" evidence="5">
    <location>
        <begin position="5"/>
        <end position="68"/>
    </location>
</feature>
<dbReference type="RefSeq" id="WP_326505084.1">
    <property type="nucleotide sequence ID" value="NZ_JAWIIV010000002.1"/>
</dbReference>
<evidence type="ECO:0000313" key="7">
    <source>
        <dbReference type="EMBL" id="MEC4718336.1"/>
    </source>
</evidence>
<organism evidence="7 8">
    <name type="scientific">Noviherbaspirillum album</name>
    <dbReference type="NCBI Taxonomy" id="3080276"/>
    <lineage>
        <taxon>Bacteria</taxon>
        <taxon>Pseudomonadati</taxon>
        <taxon>Pseudomonadota</taxon>
        <taxon>Betaproteobacteria</taxon>
        <taxon>Burkholderiales</taxon>
        <taxon>Oxalobacteraceae</taxon>
        <taxon>Noviherbaspirillum</taxon>
    </lineage>
</organism>
<name>A0ABU6J3X1_9BURK</name>
<evidence type="ECO:0000256" key="3">
    <source>
        <dbReference type="ARBA" id="ARBA00023125"/>
    </source>
</evidence>
<sequence length="414" mass="47415">MVKLKEWMMILELHRQGLSVSAIAERTGHDRKTVRKYIREGLATPKYKPRHPRPTVVEPYEAYLRERVAAWPELTGERLLREIRAQGYAGGRTAVNDFLRTVRPPPTPIFEVRFETPPGEQAQVDFAEFKVCFGNQGPVRRVWLFAMVLGHSRYLWGQFVLHQDLPTVLRCHMEAFAHFGGVPREILYDRMKTAVLGEDDSGEGIVYNAKLLACGTHYGFLPRACQAYRAKTKGKVERPYRYIRADFFMARSFEDIDDMNRQLRHWLDTVANVRCHGTTGRVVVEHFREEQPQLQPLPAGRFEAVLRVERRVSHEGCVSVGGNYYSVPDGTRKRILDVETTPDSVRIFEDGALIATHARLAGRRERSVLAGHRVLQRIMQREKPDAIVLPPGHAVAQRPLAVYDFIARQIGGQR</sequence>
<dbReference type="Pfam" id="PF00665">
    <property type="entry name" value="rve"/>
    <property type="match status" value="1"/>
</dbReference>
<evidence type="ECO:0000259" key="6">
    <source>
        <dbReference type="PROSITE" id="PS50994"/>
    </source>
</evidence>
<comment type="caution">
    <text evidence="7">The sequence shown here is derived from an EMBL/GenBank/DDBJ whole genome shotgun (WGS) entry which is preliminary data.</text>
</comment>
<evidence type="ECO:0000259" key="5">
    <source>
        <dbReference type="PROSITE" id="PS50531"/>
    </source>
</evidence>
<comment type="similarity">
    <text evidence="1">Belongs to the transposase IS21/IS408/IS1162 family.</text>
</comment>
<dbReference type="PROSITE" id="PS50531">
    <property type="entry name" value="HTH_IS21"/>
    <property type="match status" value="1"/>
</dbReference>
<dbReference type="InterPro" id="IPR054353">
    <property type="entry name" value="IstA-like_C"/>
</dbReference>
<keyword evidence="4" id="KW-0233">DNA recombination</keyword>
<keyword evidence="2" id="KW-0815">Transposition</keyword>
<dbReference type="Gene3D" id="3.30.420.10">
    <property type="entry name" value="Ribonuclease H-like superfamily/Ribonuclease H"/>
    <property type="match status" value="1"/>
</dbReference>
<proteinExistence type="inferred from homology"/>
<dbReference type="EMBL" id="JAWIIV010000002">
    <property type="protein sequence ID" value="MEC4718336.1"/>
    <property type="molecule type" value="Genomic_DNA"/>
</dbReference>
<evidence type="ECO:0000256" key="4">
    <source>
        <dbReference type="ARBA" id="ARBA00023172"/>
    </source>
</evidence>
<dbReference type="SUPFAM" id="SSF46689">
    <property type="entry name" value="Homeodomain-like"/>
    <property type="match status" value="1"/>
</dbReference>
<dbReference type="InterPro" id="IPR017894">
    <property type="entry name" value="HTH_IS21_transposase_type"/>
</dbReference>
<evidence type="ECO:0000256" key="1">
    <source>
        <dbReference type="ARBA" id="ARBA00009277"/>
    </source>
</evidence>
<dbReference type="Proteomes" id="UP001352263">
    <property type="component" value="Unassembled WGS sequence"/>
</dbReference>
<dbReference type="PROSITE" id="PS50994">
    <property type="entry name" value="INTEGRASE"/>
    <property type="match status" value="1"/>
</dbReference>
<dbReference type="PANTHER" id="PTHR35004:SF6">
    <property type="entry name" value="TRANSPOSASE"/>
    <property type="match status" value="1"/>
</dbReference>
<dbReference type="PANTHER" id="PTHR35004">
    <property type="entry name" value="TRANSPOSASE RV3428C-RELATED"/>
    <property type="match status" value="1"/>
</dbReference>
<dbReference type="NCBIfam" id="NF033546">
    <property type="entry name" value="transpos_IS21"/>
    <property type="match status" value="1"/>
</dbReference>
<gene>
    <name evidence="7" type="primary">istA</name>
    <name evidence="7" type="ORF">RY831_04210</name>
</gene>
<dbReference type="SUPFAM" id="SSF53098">
    <property type="entry name" value="Ribonuclease H-like"/>
    <property type="match status" value="1"/>
</dbReference>
<reference evidence="7 8" key="1">
    <citation type="submission" date="2023-10" db="EMBL/GenBank/DDBJ databases">
        <title>Noviherbaspirillum sp. CPCC 100848 genome assembly.</title>
        <authorList>
            <person name="Li X.Y."/>
            <person name="Fang X.M."/>
        </authorList>
    </citation>
    <scope>NUCLEOTIDE SEQUENCE [LARGE SCALE GENOMIC DNA]</scope>
    <source>
        <strain evidence="7 8">CPCC 100848</strain>
    </source>
</reference>
<dbReference type="InterPro" id="IPR036397">
    <property type="entry name" value="RNaseH_sf"/>
</dbReference>
<evidence type="ECO:0000313" key="8">
    <source>
        <dbReference type="Proteomes" id="UP001352263"/>
    </source>
</evidence>
<accession>A0ABU6J3X1</accession>
<keyword evidence="3" id="KW-0238">DNA-binding</keyword>
<dbReference type="Pfam" id="PF22483">
    <property type="entry name" value="Mu-transpos_C_2"/>
    <property type="match status" value="1"/>
</dbReference>
<protein>
    <submittedName>
        <fullName evidence="7">IS21 family transposase</fullName>
    </submittedName>
</protein>
<feature type="domain" description="Integrase catalytic" evidence="6">
    <location>
        <begin position="113"/>
        <end position="291"/>
    </location>
</feature>
<evidence type="ECO:0000256" key="2">
    <source>
        <dbReference type="ARBA" id="ARBA00022578"/>
    </source>
</evidence>
<dbReference type="Gene3D" id="1.10.10.60">
    <property type="entry name" value="Homeodomain-like"/>
    <property type="match status" value="1"/>
</dbReference>